<comment type="caution">
    <text evidence="2">The sequence shown here is derived from an EMBL/GenBank/DDBJ whole genome shotgun (WGS) entry which is preliminary data.</text>
</comment>
<keyword evidence="1" id="KW-0812">Transmembrane</keyword>
<dbReference type="SUPFAM" id="SSF54523">
    <property type="entry name" value="Pili subunits"/>
    <property type="match status" value="1"/>
</dbReference>
<organism evidence="2 3">
    <name type="scientific">Candidatus Scatenecus faecavium</name>
    <dbReference type="NCBI Taxonomy" id="2840915"/>
    <lineage>
        <taxon>Bacteria</taxon>
        <taxon>Candidatus Scatenecus</taxon>
    </lineage>
</organism>
<evidence type="ECO:0000313" key="2">
    <source>
        <dbReference type="EMBL" id="HIS83646.1"/>
    </source>
</evidence>
<dbReference type="InterPro" id="IPR045584">
    <property type="entry name" value="Pilin-like"/>
</dbReference>
<dbReference type="EMBL" id="DVJO01000183">
    <property type="protein sequence ID" value="HIS83646.1"/>
    <property type="molecule type" value="Genomic_DNA"/>
</dbReference>
<dbReference type="Proteomes" id="UP000824139">
    <property type="component" value="Unassembled WGS sequence"/>
</dbReference>
<gene>
    <name evidence="2" type="ORF">IAD41_08600</name>
</gene>
<keyword evidence="1" id="KW-1133">Transmembrane helix</keyword>
<dbReference type="InterPro" id="IPR012902">
    <property type="entry name" value="N_methyl_site"/>
</dbReference>
<reference evidence="2" key="2">
    <citation type="journal article" date="2021" name="PeerJ">
        <title>Extensive microbial diversity within the chicken gut microbiome revealed by metagenomics and culture.</title>
        <authorList>
            <person name="Gilroy R."/>
            <person name="Ravi A."/>
            <person name="Getino M."/>
            <person name="Pursley I."/>
            <person name="Horton D.L."/>
            <person name="Alikhan N.F."/>
            <person name="Baker D."/>
            <person name="Gharbi K."/>
            <person name="Hall N."/>
            <person name="Watson M."/>
            <person name="Adriaenssens E.M."/>
            <person name="Foster-Nyarko E."/>
            <person name="Jarju S."/>
            <person name="Secka A."/>
            <person name="Antonio M."/>
            <person name="Oren A."/>
            <person name="Chaudhuri R.R."/>
            <person name="La Ragione R."/>
            <person name="Hildebrand F."/>
            <person name="Pallen M.J."/>
        </authorList>
    </citation>
    <scope>NUCLEOTIDE SEQUENCE</scope>
    <source>
        <strain evidence="2">CHK152-2994</strain>
    </source>
</reference>
<protein>
    <submittedName>
        <fullName evidence="2">Type II secretion system protein</fullName>
    </submittedName>
</protein>
<dbReference type="AlphaFoldDB" id="A0A9D1K4K5"/>
<proteinExistence type="predicted"/>
<reference evidence="2" key="1">
    <citation type="submission" date="2020-10" db="EMBL/GenBank/DDBJ databases">
        <authorList>
            <person name="Gilroy R."/>
        </authorList>
    </citation>
    <scope>NUCLEOTIDE SEQUENCE</scope>
    <source>
        <strain evidence="2">CHK152-2994</strain>
    </source>
</reference>
<evidence type="ECO:0000256" key="1">
    <source>
        <dbReference type="SAM" id="Phobius"/>
    </source>
</evidence>
<name>A0A9D1K4K5_9BACT</name>
<evidence type="ECO:0000313" key="3">
    <source>
        <dbReference type="Proteomes" id="UP000824139"/>
    </source>
</evidence>
<dbReference type="NCBIfam" id="TIGR02532">
    <property type="entry name" value="IV_pilin_GFxxxE"/>
    <property type="match status" value="1"/>
</dbReference>
<feature type="transmembrane region" description="Helical" evidence="1">
    <location>
        <begin position="12"/>
        <end position="35"/>
    </location>
</feature>
<sequence>MSKKTIGMRGFTLAEVLITLGIIGVVAAMTMPTLINSTQGAQYKTAYKKALSVMSQAVVMNIALDDYDLSQTTEGATATRDSAGAEYANDAQSLYTLFKNRMNVVKVAASDDFQGDTNGKADYYKIVANPDSEDYKNFAGKHDLSGNTFPDIATTPTSWPTGLTMLFFNDGITFIYDNTQHTCSVATSTDAVDEDSYCFGFIDVNGQKAPNRVVACDNGTLEDSGEDNAACTVSNPTDIYPIAMFDQSIIPASAAARAVLYAK</sequence>
<keyword evidence="1" id="KW-0472">Membrane</keyword>
<accession>A0A9D1K4K5</accession>
<dbReference type="Pfam" id="PF07963">
    <property type="entry name" value="N_methyl"/>
    <property type="match status" value="1"/>
</dbReference>
<dbReference type="Gene3D" id="3.30.700.10">
    <property type="entry name" value="Glycoprotein, Type 4 Pilin"/>
    <property type="match status" value="1"/>
</dbReference>